<dbReference type="GO" id="GO:0016020">
    <property type="term" value="C:membrane"/>
    <property type="evidence" value="ECO:0007669"/>
    <property type="project" value="UniProtKB-SubCell"/>
</dbReference>
<feature type="transmembrane region" description="Helical" evidence="5">
    <location>
        <begin position="55"/>
        <end position="75"/>
    </location>
</feature>
<dbReference type="EMBL" id="JAHHHW010000085">
    <property type="protein sequence ID" value="MBW4432423.1"/>
    <property type="molecule type" value="Genomic_DNA"/>
</dbReference>
<dbReference type="AlphaFoldDB" id="A0A9E3H7X9"/>
<feature type="transmembrane region" description="Helical" evidence="5">
    <location>
        <begin position="30"/>
        <end position="48"/>
    </location>
</feature>
<dbReference type="InterPro" id="IPR005349">
    <property type="entry name" value="TMEM14"/>
</dbReference>
<evidence type="ECO:0008006" key="8">
    <source>
        <dbReference type="Google" id="ProtNLM"/>
    </source>
</evidence>
<protein>
    <recommendedName>
        <fullName evidence="8">Small integral membrane protein</fullName>
    </recommendedName>
</protein>
<accession>A0A9E3H7X9</accession>
<organism evidence="6 7">
    <name type="scientific">Pelatocladus maniniholoensis HA4357-MV3</name>
    <dbReference type="NCBI Taxonomy" id="1117104"/>
    <lineage>
        <taxon>Bacteria</taxon>
        <taxon>Bacillati</taxon>
        <taxon>Cyanobacteriota</taxon>
        <taxon>Cyanophyceae</taxon>
        <taxon>Nostocales</taxon>
        <taxon>Nostocaceae</taxon>
        <taxon>Pelatocladus</taxon>
    </lineage>
</organism>
<dbReference type="PANTHER" id="PTHR12668:SF43">
    <property type="entry name" value="TRANSMEMBRANE PROTEIN 14 HOMOLOG"/>
    <property type="match status" value="1"/>
</dbReference>
<evidence type="ECO:0000256" key="1">
    <source>
        <dbReference type="ARBA" id="ARBA00004370"/>
    </source>
</evidence>
<dbReference type="Gene3D" id="1.10.10.1740">
    <property type="entry name" value="Transmembrane protein 14-like"/>
    <property type="match status" value="1"/>
</dbReference>
<name>A0A9E3H7X9_9NOST</name>
<proteinExistence type="predicted"/>
<evidence type="ECO:0000313" key="6">
    <source>
        <dbReference type="EMBL" id="MBW4432423.1"/>
    </source>
</evidence>
<dbReference type="PANTHER" id="PTHR12668">
    <property type="entry name" value="TRANSMEMBRANE PROTEIN 14, 15"/>
    <property type="match status" value="1"/>
</dbReference>
<keyword evidence="2 5" id="KW-0812">Transmembrane</keyword>
<comment type="caution">
    <text evidence="6">The sequence shown here is derived from an EMBL/GenBank/DDBJ whole genome shotgun (WGS) entry which is preliminary data.</text>
</comment>
<dbReference type="InterPro" id="IPR044890">
    <property type="entry name" value="TMEM14_sf"/>
</dbReference>
<reference evidence="6" key="1">
    <citation type="submission" date="2021-05" db="EMBL/GenBank/DDBJ databases">
        <authorList>
            <person name="Pietrasiak N."/>
            <person name="Ward R."/>
            <person name="Stajich J.E."/>
            <person name="Kurbessoian T."/>
        </authorList>
    </citation>
    <scope>NUCLEOTIDE SEQUENCE</scope>
    <source>
        <strain evidence="6">HA4357-MV3</strain>
    </source>
</reference>
<feature type="transmembrane region" description="Helical" evidence="5">
    <location>
        <begin position="81"/>
        <end position="99"/>
    </location>
</feature>
<reference evidence="6" key="2">
    <citation type="journal article" date="2022" name="Microbiol. Resour. Announc.">
        <title>Metagenome Sequencing to Explore Phylogenomics of Terrestrial Cyanobacteria.</title>
        <authorList>
            <person name="Ward R.D."/>
            <person name="Stajich J.E."/>
            <person name="Johansen J.R."/>
            <person name="Huntemann M."/>
            <person name="Clum A."/>
            <person name="Foster B."/>
            <person name="Foster B."/>
            <person name="Roux S."/>
            <person name="Palaniappan K."/>
            <person name="Varghese N."/>
            <person name="Mukherjee S."/>
            <person name="Reddy T.B.K."/>
            <person name="Daum C."/>
            <person name="Copeland A."/>
            <person name="Chen I.A."/>
            <person name="Ivanova N.N."/>
            <person name="Kyrpides N.C."/>
            <person name="Shapiro N."/>
            <person name="Eloe-Fadrosh E.A."/>
            <person name="Pietrasiak N."/>
        </authorList>
    </citation>
    <scope>NUCLEOTIDE SEQUENCE</scope>
    <source>
        <strain evidence="6">HA4357-MV3</strain>
    </source>
</reference>
<evidence type="ECO:0000256" key="4">
    <source>
        <dbReference type="ARBA" id="ARBA00023136"/>
    </source>
</evidence>
<evidence type="ECO:0000256" key="2">
    <source>
        <dbReference type="ARBA" id="ARBA00022692"/>
    </source>
</evidence>
<gene>
    <name evidence="6" type="ORF">KME28_11985</name>
</gene>
<sequence length="111" mass="11624">MNLGIVAALAYGILTVVGGIVGYITAGSNMSLFSGSISGLILIFSALIQIQGQNWGLTLAAIVTAILIVVFAFRLAKTRKFMPAGLMTILGMLTLALIVHQFQIMKLGRGG</sequence>
<evidence type="ECO:0000256" key="3">
    <source>
        <dbReference type="ARBA" id="ARBA00022989"/>
    </source>
</evidence>
<comment type="subcellular location">
    <subcellularLocation>
        <location evidence="1">Membrane</location>
    </subcellularLocation>
</comment>
<dbReference type="Proteomes" id="UP000813215">
    <property type="component" value="Unassembled WGS sequence"/>
</dbReference>
<feature type="transmembrane region" description="Helical" evidence="5">
    <location>
        <begin position="5"/>
        <end position="24"/>
    </location>
</feature>
<evidence type="ECO:0000313" key="7">
    <source>
        <dbReference type="Proteomes" id="UP000813215"/>
    </source>
</evidence>
<dbReference type="Pfam" id="PF03647">
    <property type="entry name" value="Tmemb_14"/>
    <property type="match status" value="1"/>
</dbReference>
<evidence type="ECO:0000256" key="5">
    <source>
        <dbReference type="SAM" id="Phobius"/>
    </source>
</evidence>
<keyword evidence="3 5" id="KW-1133">Transmembrane helix</keyword>
<keyword evidence="4 5" id="KW-0472">Membrane</keyword>